<evidence type="ECO:0000256" key="5">
    <source>
        <dbReference type="ARBA" id="ARBA00022692"/>
    </source>
</evidence>
<feature type="transmembrane region" description="Helical" evidence="8">
    <location>
        <begin position="566"/>
        <end position="588"/>
    </location>
</feature>
<keyword evidence="2" id="KW-0813">Transport</keyword>
<keyword evidence="6 8" id="KW-1133">Transmembrane helix</keyword>
<comment type="subcellular location">
    <subcellularLocation>
        <location evidence="1">Membrane</location>
        <topology evidence="1">Multi-pass membrane protein</topology>
    </subcellularLocation>
</comment>
<evidence type="ECO:0000256" key="3">
    <source>
        <dbReference type="ARBA" id="ARBA00022449"/>
    </source>
</evidence>
<feature type="domain" description="Sodium/calcium exchanger membrane region" evidence="9">
    <location>
        <begin position="78"/>
        <end position="216"/>
    </location>
</feature>
<evidence type="ECO:0000256" key="6">
    <source>
        <dbReference type="ARBA" id="ARBA00022989"/>
    </source>
</evidence>
<feature type="transmembrane region" description="Helical" evidence="8">
    <location>
        <begin position="426"/>
        <end position="445"/>
    </location>
</feature>
<keyword evidence="3" id="KW-0050">Antiport</keyword>
<evidence type="ECO:0000259" key="9">
    <source>
        <dbReference type="Pfam" id="PF01699"/>
    </source>
</evidence>
<keyword evidence="10" id="KW-1185">Reference proteome</keyword>
<name>A0A6J2ULJ1_DROLE</name>
<feature type="transmembrane region" description="Helical" evidence="8">
    <location>
        <begin position="173"/>
        <end position="192"/>
    </location>
</feature>
<protein>
    <submittedName>
        <fullName evidence="11">Mitochondrial sodium/calcium exchanger protein-like</fullName>
    </submittedName>
</protein>
<keyword evidence="4" id="KW-0406">Ion transport</keyword>
<dbReference type="InterPro" id="IPR044880">
    <property type="entry name" value="NCX_ion-bd_dom_sf"/>
</dbReference>
<organism evidence="10 11">
    <name type="scientific">Drosophila lebanonensis</name>
    <name type="common">Fruit fly</name>
    <name type="synonym">Scaptodrosophila lebanonensis</name>
    <dbReference type="NCBI Taxonomy" id="7225"/>
    <lineage>
        <taxon>Eukaryota</taxon>
        <taxon>Metazoa</taxon>
        <taxon>Ecdysozoa</taxon>
        <taxon>Arthropoda</taxon>
        <taxon>Hexapoda</taxon>
        <taxon>Insecta</taxon>
        <taxon>Pterygota</taxon>
        <taxon>Neoptera</taxon>
        <taxon>Endopterygota</taxon>
        <taxon>Diptera</taxon>
        <taxon>Brachycera</taxon>
        <taxon>Muscomorpha</taxon>
        <taxon>Ephydroidea</taxon>
        <taxon>Drosophilidae</taxon>
        <taxon>Scaptodrosophila</taxon>
    </lineage>
</organism>
<dbReference type="InterPro" id="IPR051359">
    <property type="entry name" value="CaCA_antiporter"/>
</dbReference>
<feature type="transmembrane region" description="Helical" evidence="8">
    <location>
        <begin position="478"/>
        <end position="502"/>
    </location>
</feature>
<dbReference type="GO" id="GO:0005432">
    <property type="term" value="F:calcium:sodium antiporter activity"/>
    <property type="evidence" value="ECO:0007669"/>
    <property type="project" value="TreeGrafter"/>
</dbReference>
<sequence length="627" mass="71742">MGDTRNDTFLDEDFETYLKKMSCLAVMRVEYDERCELARGVEDCKNIINLFNYFEMMYCKFHISNKTTEIAVMCIFMLGVLGFLMLMGHVVGTYFGPALKILSKKMHMSEYLAGATLLAFGNASPDIFANLMPIRADAAIFTITIGNAVSIILISGGTVCFLKPFKMNGHSTVRDLLFLLLACEILRFVVFFGGKVTIIESIILISVYVVYLFINILDLILSRISIRKLQKDITTLKQQPNTLERNQKLMKKQTELYDLVKDDRVEINDNDTYIFGSRIRRSSWGNSRRSSTYVGDKLSYGIGTRKADPRPAIIDIEATRTILHNETNPKNLYLFKEFFESLVPIDLDEWSTRGCFGRFIIILRSPIVFVYTVFVPVIDYELDKHGWSKLLNCTQIITNPAILITIVHSMLKWTYDSWYIRLNFDYSQYSLCITVPLAIIVFWHSRTDLPPPYHFLFVILSGISSMITILVCATEIEVLSSIVGIVFNLTANYMAITFGSLANATSDMMANVALAMQGYEKMAYAAIFGGPFFSMLVGMGVAFYFNKNVREKGSSFWLYGEHGENCYVFLVITIVCTLWWLFTFNFFARRSAGLFSYLLYSIFLLYATLIELDWVHEFADDQMFDPE</sequence>
<feature type="transmembrane region" description="Helical" evidence="8">
    <location>
        <begin position="70"/>
        <end position="99"/>
    </location>
</feature>
<dbReference type="GO" id="GO:0006874">
    <property type="term" value="P:intracellular calcium ion homeostasis"/>
    <property type="evidence" value="ECO:0007669"/>
    <property type="project" value="TreeGrafter"/>
</dbReference>
<keyword evidence="4" id="KW-0106">Calcium</keyword>
<gene>
    <name evidence="11" type="primary">LOC115634486</name>
</gene>
<feature type="transmembrane region" description="Helical" evidence="8">
    <location>
        <begin position="522"/>
        <end position="545"/>
    </location>
</feature>
<evidence type="ECO:0000256" key="8">
    <source>
        <dbReference type="SAM" id="Phobius"/>
    </source>
</evidence>
<feature type="transmembrane region" description="Helical" evidence="8">
    <location>
        <begin position="198"/>
        <end position="221"/>
    </location>
</feature>
<dbReference type="Gene3D" id="1.20.1420.30">
    <property type="entry name" value="NCX, central ion-binding region"/>
    <property type="match status" value="2"/>
</dbReference>
<evidence type="ECO:0000256" key="2">
    <source>
        <dbReference type="ARBA" id="ARBA00022448"/>
    </source>
</evidence>
<dbReference type="PANTHER" id="PTHR12266:SF0">
    <property type="entry name" value="MITOCHONDRIAL SODIUM_CALCIUM EXCHANGER PROTEIN"/>
    <property type="match status" value="1"/>
</dbReference>
<dbReference type="Pfam" id="PF01699">
    <property type="entry name" value="Na_Ca_ex"/>
    <property type="match status" value="2"/>
</dbReference>
<evidence type="ECO:0000256" key="7">
    <source>
        <dbReference type="ARBA" id="ARBA00023136"/>
    </source>
</evidence>
<keyword evidence="7 8" id="KW-0472">Membrane</keyword>
<keyword evidence="5 8" id="KW-0812">Transmembrane</keyword>
<keyword evidence="4" id="KW-0109">Calcium transport</keyword>
<feature type="domain" description="Sodium/calcium exchanger membrane region" evidence="9">
    <location>
        <begin position="463"/>
        <end position="608"/>
    </location>
</feature>
<feature type="transmembrane region" description="Helical" evidence="8">
    <location>
        <begin position="138"/>
        <end position="161"/>
    </location>
</feature>
<evidence type="ECO:0000313" key="11">
    <source>
        <dbReference type="RefSeq" id="XP_030388102.1"/>
    </source>
</evidence>
<feature type="transmembrane region" description="Helical" evidence="8">
    <location>
        <begin position="594"/>
        <end position="615"/>
    </location>
</feature>
<dbReference type="OrthoDB" id="407410at2759"/>
<dbReference type="GO" id="GO:0016020">
    <property type="term" value="C:membrane"/>
    <property type="evidence" value="ECO:0007669"/>
    <property type="project" value="UniProtKB-SubCell"/>
</dbReference>
<evidence type="ECO:0000256" key="4">
    <source>
        <dbReference type="ARBA" id="ARBA00022568"/>
    </source>
</evidence>
<evidence type="ECO:0000313" key="10">
    <source>
        <dbReference type="Proteomes" id="UP000504634"/>
    </source>
</evidence>
<dbReference type="AlphaFoldDB" id="A0A6J2ULJ1"/>
<evidence type="ECO:0000256" key="1">
    <source>
        <dbReference type="ARBA" id="ARBA00004141"/>
    </source>
</evidence>
<reference evidence="11" key="1">
    <citation type="submission" date="2025-08" db="UniProtKB">
        <authorList>
            <consortium name="RefSeq"/>
        </authorList>
    </citation>
    <scope>IDENTIFICATION</scope>
    <source>
        <strain evidence="11">11010-0011.00</strain>
        <tissue evidence="11">Whole body</tissue>
    </source>
</reference>
<accession>A0A6J2ULJ1</accession>
<dbReference type="GeneID" id="115634486"/>
<feature type="transmembrane region" description="Helical" evidence="8">
    <location>
        <begin position="451"/>
        <end position="471"/>
    </location>
</feature>
<dbReference type="Proteomes" id="UP000504634">
    <property type="component" value="Unplaced"/>
</dbReference>
<proteinExistence type="predicted"/>
<dbReference type="InterPro" id="IPR004837">
    <property type="entry name" value="NaCa_Exmemb"/>
</dbReference>
<dbReference type="RefSeq" id="XP_030388102.1">
    <property type="nucleotide sequence ID" value="XM_030532242.1"/>
</dbReference>
<dbReference type="PANTHER" id="PTHR12266">
    <property type="entry name" value="NA+/CA2+ K+ INDEPENDENT EXCHANGER"/>
    <property type="match status" value="1"/>
</dbReference>
<feature type="transmembrane region" description="Helical" evidence="8">
    <location>
        <begin position="359"/>
        <end position="377"/>
    </location>
</feature>